<reference evidence="1 2" key="1">
    <citation type="submission" date="2023-02" db="EMBL/GenBank/DDBJ databases">
        <title>Entomopathogenic bacteria.</title>
        <authorList>
            <person name="Machado R.A."/>
        </authorList>
    </citation>
    <scope>NUCLEOTIDE SEQUENCE [LARGE SCALE GENOMIC DNA]</scope>
    <source>
        <strain evidence="1 2">XENO-10</strain>
    </source>
</reference>
<organism evidence="1 2">
    <name type="scientific">Xenorhabdus yunnanensis</name>
    <dbReference type="NCBI Taxonomy" id="3025878"/>
    <lineage>
        <taxon>Bacteria</taxon>
        <taxon>Pseudomonadati</taxon>
        <taxon>Pseudomonadota</taxon>
        <taxon>Gammaproteobacteria</taxon>
        <taxon>Enterobacterales</taxon>
        <taxon>Morganellaceae</taxon>
        <taxon>Xenorhabdus</taxon>
    </lineage>
</organism>
<evidence type="ECO:0000313" key="1">
    <source>
        <dbReference type="EMBL" id="MDC9589287.1"/>
    </source>
</evidence>
<sequence>MAAAFSEMHQNLLNNNVDDLMTDLKSMSQLVRAQGFDVKK</sequence>
<protein>
    <submittedName>
        <fullName evidence="1">Uncharacterized protein</fullName>
    </submittedName>
</protein>
<proteinExistence type="predicted"/>
<dbReference type="EMBL" id="JAQRFI010000014">
    <property type="protein sequence ID" value="MDC9589287.1"/>
    <property type="molecule type" value="Genomic_DNA"/>
</dbReference>
<dbReference type="RefSeq" id="WP_273554615.1">
    <property type="nucleotide sequence ID" value="NZ_JAQRFI010000014.1"/>
</dbReference>
<keyword evidence="2" id="KW-1185">Reference proteome</keyword>
<comment type="caution">
    <text evidence="1">The sequence shown here is derived from an EMBL/GenBank/DDBJ whole genome shotgun (WGS) entry which is preliminary data.</text>
</comment>
<name>A0ABT5LDU7_9GAMM</name>
<gene>
    <name evidence="1" type="ORF">PSI23_08110</name>
</gene>
<evidence type="ECO:0000313" key="2">
    <source>
        <dbReference type="Proteomes" id="UP001217178"/>
    </source>
</evidence>
<accession>A0ABT5LDU7</accession>
<dbReference type="Proteomes" id="UP001217178">
    <property type="component" value="Unassembled WGS sequence"/>
</dbReference>